<gene>
    <name evidence="2" type="ORF">HID58_016910</name>
</gene>
<dbReference type="Proteomes" id="UP000824890">
    <property type="component" value="Unassembled WGS sequence"/>
</dbReference>
<keyword evidence="1" id="KW-0472">Membrane</keyword>
<keyword evidence="3" id="KW-1185">Reference proteome</keyword>
<protein>
    <submittedName>
        <fullName evidence="2">Uncharacterized protein</fullName>
    </submittedName>
</protein>
<dbReference type="EMBL" id="JAGKQM010000005">
    <property type="protein sequence ID" value="KAH0924654.1"/>
    <property type="molecule type" value="Genomic_DNA"/>
</dbReference>
<accession>A0ABQ8D5J8</accession>
<sequence>RDSLISFNKRKAGKDGSDLKDESCGLVGSEFLAEVTDWSVITSESDSKDPVGNADSNKMLTTLVSAMGECAFSIVREPEPQYFDEDFLHDFCISTLKIISCLVEDVIASLWISPPELKQLFASFHETSVALHNIKHFKNVVYRSAKFSFYYKVFAALYIFTILMVVLCRFPWRSNYVLEQCGIVLDSSV</sequence>
<evidence type="ECO:0000313" key="3">
    <source>
        <dbReference type="Proteomes" id="UP000824890"/>
    </source>
</evidence>
<name>A0ABQ8D5J8_BRANA</name>
<evidence type="ECO:0000313" key="2">
    <source>
        <dbReference type="EMBL" id="KAH0924654.1"/>
    </source>
</evidence>
<reference evidence="2 3" key="1">
    <citation type="submission" date="2021-05" db="EMBL/GenBank/DDBJ databases">
        <title>Genome Assembly of Synthetic Allotetraploid Brassica napus Reveals Homoeologous Exchanges between Subgenomes.</title>
        <authorList>
            <person name="Davis J.T."/>
        </authorList>
    </citation>
    <scope>NUCLEOTIDE SEQUENCE [LARGE SCALE GENOMIC DNA]</scope>
    <source>
        <strain evidence="3">cv. Da-Ae</strain>
        <tissue evidence="2">Seedling</tissue>
    </source>
</reference>
<organism evidence="2 3">
    <name type="scientific">Brassica napus</name>
    <name type="common">Rape</name>
    <dbReference type="NCBI Taxonomy" id="3708"/>
    <lineage>
        <taxon>Eukaryota</taxon>
        <taxon>Viridiplantae</taxon>
        <taxon>Streptophyta</taxon>
        <taxon>Embryophyta</taxon>
        <taxon>Tracheophyta</taxon>
        <taxon>Spermatophyta</taxon>
        <taxon>Magnoliopsida</taxon>
        <taxon>eudicotyledons</taxon>
        <taxon>Gunneridae</taxon>
        <taxon>Pentapetalae</taxon>
        <taxon>rosids</taxon>
        <taxon>malvids</taxon>
        <taxon>Brassicales</taxon>
        <taxon>Brassicaceae</taxon>
        <taxon>Brassiceae</taxon>
        <taxon>Brassica</taxon>
    </lineage>
</organism>
<keyword evidence="1" id="KW-1133">Transmembrane helix</keyword>
<feature type="transmembrane region" description="Helical" evidence="1">
    <location>
        <begin position="149"/>
        <end position="172"/>
    </location>
</feature>
<feature type="non-terminal residue" evidence="2">
    <location>
        <position position="1"/>
    </location>
</feature>
<comment type="caution">
    <text evidence="2">The sequence shown here is derived from an EMBL/GenBank/DDBJ whole genome shotgun (WGS) entry which is preliminary data.</text>
</comment>
<keyword evidence="1" id="KW-0812">Transmembrane</keyword>
<evidence type="ECO:0000256" key="1">
    <source>
        <dbReference type="SAM" id="Phobius"/>
    </source>
</evidence>
<proteinExistence type="predicted"/>